<proteinExistence type="predicted"/>
<gene>
    <name evidence="1" type="ORF">KSP39_PZI002686</name>
</gene>
<dbReference type="EMBL" id="JBBWWQ010000002">
    <property type="protein sequence ID" value="KAK8954981.1"/>
    <property type="molecule type" value="Genomic_DNA"/>
</dbReference>
<evidence type="ECO:0000313" key="1">
    <source>
        <dbReference type="EMBL" id="KAK8954981.1"/>
    </source>
</evidence>
<comment type="caution">
    <text evidence="1">The sequence shown here is derived from an EMBL/GenBank/DDBJ whole genome shotgun (WGS) entry which is preliminary data.</text>
</comment>
<organism evidence="1 2">
    <name type="scientific">Platanthera zijinensis</name>
    <dbReference type="NCBI Taxonomy" id="2320716"/>
    <lineage>
        <taxon>Eukaryota</taxon>
        <taxon>Viridiplantae</taxon>
        <taxon>Streptophyta</taxon>
        <taxon>Embryophyta</taxon>
        <taxon>Tracheophyta</taxon>
        <taxon>Spermatophyta</taxon>
        <taxon>Magnoliopsida</taxon>
        <taxon>Liliopsida</taxon>
        <taxon>Asparagales</taxon>
        <taxon>Orchidaceae</taxon>
        <taxon>Orchidoideae</taxon>
        <taxon>Orchideae</taxon>
        <taxon>Orchidinae</taxon>
        <taxon>Platanthera</taxon>
    </lineage>
</organism>
<evidence type="ECO:0000313" key="2">
    <source>
        <dbReference type="Proteomes" id="UP001418222"/>
    </source>
</evidence>
<accession>A0AAP0BZ42</accession>
<dbReference type="Proteomes" id="UP001418222">
    <property type="component" value="Unassembled WGS sequence"/>
</dbReference>
<name>A0AAP0BZ42_9ASPA</name>
<reference evidence="1 2" key="1">
    <citation type="journal article" date="2022" name="Nat. Plants">
        <title>Genomes of leafy and leafless Platanthera orchids illuminate the evolution of mycoheterotrophy.</title>
        <authorList>
            <person name="Li M.H."/>
            <person name="Liu K.W."/>
            <person name="Li Z."/>
            <person name="Lu H.C."/>
            <person name="Ye Q.L."/>
            <person name="Zhang D."/>
            <person name="Wang J.Y."/>
            <person name="Li Y.F."/>
            <person name="Zhong Z.M."/>
            <person name="Liu X."/>
            <person name="Yu X."/>
            <person name="Liu D.K."/>
            <person name="Tu X.D."/>
            <person name="Liu B."/>
            <person name="Hao Y."/>
            <person name="Liao X.Y."/>
            <person name="Jiang Y.T."/>
            <person name="Sun W.H."/>
            <person name="Chen J."/>
            <person name="Chen Y.Q."/>
            <person name="Ai Y."/>
            <person name="Zhai J.W."/>
            <person name="Wu S.S."/>
            <person name="Zhou Z."/>
            <person name="Hsiao Y.Y."/>
            <person name="Wu W.L."/>
            <person name="Chen Y.Y."/>
            <person name="Lin Y.F."/>
            <person name="Hsu J.L."/>
            <person name="Li C.Y."/>
            <person name="Wang Z.W."/>
            <person name="Zhao X."/>
            <person name="Zhong W.Y."/>
            <person name="Ma X.K."/>
            <person name="Ma L."/>
            <person name="Huang J."/>
            <person name="Chen G.Z."/>
            <person name="Huang M.Z."/>
            <person name="Huang L."/>
            <person name="Peng D.H."/>
            <person name="Luo Y.B."/>
            <person name="Zou S.Q."/>
            <person name="Chen S.P."/>
            <person name="Lan S."/>
            <person name="Tsai W.C."/>
            <person name="Van de Peer Y."/>
            <person name="Liu Z.J."/>
        </authorList>
    </citation>
    <scope>NUCLEOTIDE SEQUENCE [LARGE SCALE GENOMIC DNA]</scope>
    <source>
        <strain evidence="1">Lor287</strain>
    </source>
</reference>
<sequence>MNNYQNFLKVTNTSLVNLQFLTSMALGIHFQRDIFVHEYYEMFSYTGGFCNFKVNGGAIVIMQTYIYIDIYIIKIIQMYI</sequence>
<keyword evidence="2" id="KW-1185">Reference proteome</keyword>
<dbReference type="AlphaFoldDB" id="A0AAP0BZ42"/>
<protein>
    <submittedName>
        <fullName evidence="1">Uncharacterized protein</fullName>
    </submittedName>
</protein>